<dbReference type="EMBL" id="QJKJ01013417">
    <property type="protein sequence ID" value="RDX66493.1"/>
    <property type="molecule type" value="Genomic_DNA"/>
</dbReference>
<dbReference type="InterPro" id="IPR012337">
    <property type="entry name" value="RNaseH-like_sf"/>
</dbReference>
<dbReference type="InterPro" id="IPR036397">
    <property type="entry name" value="RNaseH_sf"/>
</dbReference>
<protein>
    <submittedName>
        <fullName evidence="2">RnhA</fullName>
    </submittedName>
</protein>
<feature type="non-terminal residue" evidence="2">
    <location>
        <position position="1"/>
    </location>
</feature>
<dbReference type="InterPro" id="IPR002156">
    <property type="entry name" value="RNaseH_domain"/>
</dbReference>
<dbReference type="OrthoDB" id="1934793at2759"/>
<dbReference type="PANTHER" id="PTHR48475">
    <property type="entry name" value="RIBONUCLEASE H"/>
    <property type="match status" value="1"/>
</dbReference>
<dbReference type="SUPFAM" id="SSF53098">
    <property type="entry name" value="Ribonuclease H-like"/>
    <property type="match status" value="1"/>
</dbReference>
<dbReference type="GO" id="GO:0004523">
    <property type="term" value="F:RNA-DNA hybrid ribonuclease activity"/>
    <property type="evidence" value="ECO:0007669"/>
    <property type="project" value="InterPro"/>
</dbReference>
<organism evidence="2 3">
    <name type="scientific">Mucuna pruriens</name>
    <name type="common">Velvet bean</name>
    <name type="synonym">Dolichos pruriens</name>
    <dbReference type="NCBI Taxonomy" id="157652"/>
    <lineage>
        <taxon>Eukaryota</taxon>
        <taxon>Viridiplantae</taxon>
        <taxon>Streptophyta</taxon>
        <taxon>Embryophyta</taxon>
        <taxon>Tracheophyta</taxon>
        <taxon>Spermatophyta</taxon>
        <taxon>Magnoliopsida</taxon>
        <taxon>eudicotyledons</taxon>
        <taxon>Gunneridae</taxon>
        <taxon>Pentapetalae</taxon>
        <taxon>rosids</taxon>
        <taxon>fabids</taxon>
        <taxon>Fabales</taxon>
        <taxon>Fabaceae</taxon>
        <taxon>Papilionoideae</taxon>
        <taxon>50 kb inversion clade</taxon>
        <taxon>NPAAA clade</taxon>
        <taxon>indigoferoid/millettioid clade</taxon>
        <taxon>Phaseoleae</taxon>
        <taxon>Mucuna</taxon>
    </lineage>
</organism>
<comment type="caution">
    <text evidence="2">The sequence shown here is derived from an EMBL/GenBank/DDBJ whole genome shotgun (WGS) entry which is preliminary data.</text>
</comment>
<sequence>MELAPEARREEEVKWYLSVDWYLLVDGSSNHTRSGAGIILEGPTGVLVEQSLHFEFKASNNQAEYEALLAGMNDSKLVTGQINGEYQAKDPQLAKYWDRAAIMTSSFDSFVLLHIPRDQNERADLLAKLASMQKRGQQRTVIHEKLSIPTID</sequence>
<feature type="domain" description="RNase H type-1" evidence="1">
    <location>
        <begin position="74"/>
        <end position="130"/>
    </location>
</feature>
<keyword evidence="3" id="KW-1185">Reference proteome</keyword>
<reference evidence="2" key="1">
    <citation type="submission" date="2018-05" db="EMBL/GenBank/DDBJ databases">
        <title>Draft genome of Mucuna pruriens seed.</title>
        <authorList>
            <person name="Nnadi N.E."/>
            <person name="Vos R."/>
            <person name="Hasami M.H."/>
            <person name="Devisetty U.K."/>
            <person name="Aguiy J.C."/>
        </authorList>
    </citation>
    <scope>NUCLEOTIDE SEQUENCE [LARGE SCALE GENOMIC DNA]</scope>
    <source>
        <strain evidence="2">JCA_2017</strain>
    </source>
</reference>
<dbReference type="AlphaFoldDB" id="A0A371EKA7"/>
<dbReference type="PANTHER" id="PTHR48475:SF2">
    <property type="entry name" value="RIBONUCLEASE H"/>
    <property type="match status" value="1"/>
</dbReference>
<gene>
    <name evidence="2" type="primary">rnhA</name>
    <name evidence="2" type="ORF">CR513_54734</name>
</gene>
<dbReference type="Pfam" id="PF13456">
    <property type="entry name" value="RVT_3"/>
    <property type="match status" value="1"/>
</dbReference>
<evidence type="ECO:0000313" key="3">
    <source>
        <dbReference type="Proteomes" id="UP000257109"/>
    </source>
</evidence>
<evidence type="ECO:0000259" key="1">
    <source>
        <dbReference type="Pfam" id="PF13456"/>
    </source>
</evidence>
<dbReference type="GO" id="GO:0003676">
    <property type="term" value="F:nucleic acid binding"/>
    <property type="evidence" value="ECO:0007669"/>
    <property type="project" value="InterPro"/>
</dbReference>
<dbReference type="Proteomes" id="UP000257109">
    <property type="component" value="Unassembled WGS sequence"/>
</dbReference>
<accession>A0A371EKA7</accession>
<proteinExistence type="predicted"/>
<dbReference type="CDD" id="cd09279">
    <property type="entry name" value="RNase_HI_like"/>
    <property type="match status" value="1"/>
</dbReference>
<dbReference type="Gene3D" id="3.30.420.10">
    <property type="entry name" value="Ribonuclease H-like superfamily/Ribonuclease H"/>
    <property type="match status" value="2"/>
</dbReference>
<dbReference type="STRING" id="157652.A0A371EKA7"/>
<evidence type="ECO:0000313" key="2">
    <source>
        <dbReference type="EMBL" id="RDX66493.1"/>
    </source>
</evidence>
<name>A0A371EKA7_MUCPR</name>